<sequence>MNNLQAITDKTAIGLSVLCTVHCLAMPLAAVLLPSFAAMALEDEIFHLWLLIAVFPVSAYALTMGCRKHKRYRLLSIGGIGLLMLGTVSFAGHEQLGETLEKVLTVIGAVIIALGHYWNYRLCQNHDACGCSEAQ</sequence>
<keyword evidence="1" id="KW-0472">Membrane</keyword>
<dbReference type="EMBL" id="AAPI01000008">
    <property type="protein sequence ID" value="EAS46240.1"/>
    <property type="molecule type" value="Genomic_DNA"/>
</dbReference>
<keyword evidence="1" id="KW-0812">Transmembrane</keyword>
<comment type="caution">
    <text evidence="2">The sequence shown here is derived from an EMBL/GenBank/DDBJ whole genome shotgun (WGS) entry which is preliminary data.</text>
</comment>
<accession>Q1YPW9</accession>
<dbReference type="GO" id="GO:0016020">
    <property type="term" value="C:membrane"/>
    <property type="evidence" value="ECO:0007669"/>
    <property type="project" value="InterPro"/>
</dbReference>
<name>Q1YPW9_9GAMM</name>
<feature type="transmembrane region" description="Helical" evidence="1">
    <location>
        <begin position="74"/>
        <end position="91"/>
    </location>
</feature>
<dbReference type="OrthoDB" id="34373at2"/>
<evidence type="ECO:0008006" key="4">
    <source>
        <dbReference type="Google" id="ProtNLM"/>
    </source>
</evidence>
<feature type="transmembrane region" description="Helical" evidence="1">
    <location>
        <begin position="12"/>
        <end position="33"/>
    </location>
</feature>
<dbReference type="AlphaFoldDB" id="Q1YPW9"/>
<proteinExistence type="predicted"/>
<evidence type="ECO:0000313" key="2">
    <source>
        <dbReference type="EMBL" id="EAS46240.1"/>
    </source>
</evidence>
<organism evidence="2 3">
    <name type="scientific">gamma proteobacterium HTCC2207</name>
    <dbReference type="NCBI Taxonomy" id="314287"/>
    <lineage>
        <taxon>Bacteria</taxon>
        <taxon>Pseudomonadati</taxon>
        <taxon>Pseudomonadota</taxon>
        <taxon>Gammaproteobacteria</taxon>
        <taxon>Cellvibrionales</taxon>
        <taxon>Porticoccaceae</taxon>
        <taxon>SAR92 clade</taxon>
    </lineage>
</organism>
<reference evidence="2 3" key="1">
    <citation type="submission" date="2006-03" db="EMBL/GenBank/DDBJ databases">
        <authorList>
            <person name="Giovannoni S.J."/>
            <person name="Cho J.-C."/>
            <person name="Ferriera S."/>
            <person name="Johnson J."/>
            <person name="Kravitz S."/>
            <person name="Halpern A."/>
            <person name="Remington K."/>
            <person name="Beeson K."/>
            <person name="Tran B."/>
            <person name="Rogers Y.-H."/>
            <person name="Friedman R."/>
            <person name="Venter J.C."/>
        </authorList>
    </citation>
    <scope>NUCLEOTIDE SEQUENCE [LARGE SCALE GENOMIC DNA]</scope>
    <source>
        <strain evidence="2 3">HTCC2207</strain>
    </source>
</reference>
<keyword evidence="1" id="KW-1133">Transmembrane helix</keyword>
<dbReference type="STRING" id="314287.GB2207_05749"/>
<feature type="transmembrane region" description="Helical" evidence="1">
    <location>
        <begin position="45"/>
        <end position="62"/>
    </location>
</feature>
<keyword evidence="3" id="KW-1185">Reference proteome</keyword>
<evidence type="ECO:0000313" key="3">
    <source>
        <dbReference type="Proteomes" id="UP000005555"/>
    </source>
</evidence>
<evidence type="ECO:0000256" key="1">
    <source>
        <dbReference type="SAM" id="Phobius"/>
    </source>
</evidence>
<feature type="transmembrane region" description="Helical" evidence="1">
    <location>
        <begin position="103"/>
        <end position="120"/>
    </location>
</feature>
<gene>
    <name evidence="2" type="ORF">GB2207_05749</name>
</gene>
<dbReference type="InterPro" id="IPR004891">
    <property type="entry name" value="Mercury-R_MerC"/>
</dbReference>
<dbReference type="HOGENOM" id="CLU_135628_0_1_6"/>
<protein>
    <recommendedName>
        <fullName evidence="4">MerC domain-containing protein</fullName>
    </recommendedName>
</protein>
<dbReference type="GO" id="GO:0015097">
    <property type="term" value="F:mercury ion transmembrane transporter activity"/>
    <property type="evidence" value="ECO:0007669"/>
    <property type="project" value="InterPro"/>
</dbReference>
<dbReference type="eggNOG" id="ENOG5032XTN">
    <property type="taxonomic scope" value="Bacteria"/>
</dbReference>
<dbReference type="Proteomes" id="UP000005555">
    <property type="component" value="Unassembled WGS sequence"/>
</dbReference>
<dbReference type="Pfam" id="PF03203">
    <property type="entry name" value="MerC"/>
    <property type="match status" value="1"/>
</dbReference>